<gene>
    <name evidence="1" type="ORF">RPERSI_LOCUS19568</name>
</gene>
<proteinExistence type="predicted"/>
<accession>A0ACA9RHE4</accession>
<keyword evidence="2" id="KW-1185">Reference proteome</keyword>
<dbReference type="EMBL" id="CAJVQC010053830">
    <property type="protein sequence ID" value="CAG8793423.1"/>
    <property type="molecule type" value="Genomic_DNA"/>
</dbReference>
<feature type="non-terminal residue" evidence="1">
    <location>
        <position position="1"/>
    </location>
</feature>
<evidence type="ECO:0000313" key="2">
    <source>
        <dbReference type="Proteomes" id="UP000789920"/>
    </source>
</evidence>
<name>A0ACA9RHE4_9GLOM</name>
<feature type="non-terminal residue" evidence="1">
    <location>
        <position position="68"/>
    </location>
</feature>
<reference evidence="1" key="1">
    <citation type="submission" date="2021-06" db="EMBL/GenBank/DDBJ databases">
        <authorList>
            <person name="Kallberg Y."/>
            <person name="Tangrot J."/>
            <person name="Rosling A."/>
        </authorList>
    </citation>
    <scope>NUCLEOTIDE SEQUENCE</scope>
    <source>
        <strain evidence="1">MA461A</strain>
    </source>
</reference>
<protein>
    <submittedName>
        <fullName evidence="1">5394_t:CDS:1</fullName>
    </submittedName>
</protein>
<sequence>TLERRAVMSLQANGCPLEFFGVHLATLPQIARRSSFDEPIRMSSLFHLPTWIETRKETRNLLFAIEKT</sequence>
<organism evidence="1 2">
    <name type="scientific">Racocetra persica</name>
    <dbReference type="NCBI Taxonomy" id="160502"/>
    <lineage>
        <taxon>Eukaryota</taxon>
        <taxon>Fungi</taxon>
        <taxon>Fungi incertae sedis</taxon>
        <taxon>Mucoromycota</taxon>
        <taxon>Glomeromycotina</taxon>
        <taxon>Glomeromycetes</taxon>
        <taxon>Diversisporales</taxon>
        <taxon>Gigasporaceae</taxon>
        <taxon>Racocetra</taxon>
    </lineage>
</organism>
<evidence type="ECO:0000313" key="1">
    <source>
        <dbReference type="EMBL" id="CAG8793423.1"/>
    </source>
</evidence>
<comment type="caution">
    <text evidence="1">The sequence shown here is derived from an EMBL/GenBank/DDBJ whole genome shotgun (WGS) entry which is preliminary data.</text>
</comment>
<dbReference type="Proteomes" id="UP000789920">
    <property type="component" value="Unassembled WGS sequence"/>
</dbReference>